<dbReference type="AlphaFoldDB" id="A0A560WHZ4"/>
<dbReference type="Pfam" id="PF14030">
    <property type="entry name" value="DUF4245"/>
    <property type="match status" value="1"/>
</dbReference>
<evidence type="ECO:0000256" key="1">
    <source>
        <dbReference type="SAM" id="Phobius"/>
    </source>
</evidence>
<keyword evidence="1" id="KW-0472">Membrane</keyword>
<accession>A0A560WHZ4</accession>
<keyword evidence="1" id="KW-0812">Transmembrane</keyword>
<dbReference type="RefSeq" id="WP_170236169.1">
    <property type="nucleotide sequence ID" value="NZ_BAAAYT010000002.1"/>
</dbReference>
<dbReference type="InterPro" id="IPR025339">
    <property type="entry name" value="DUF4245"/>
</dbReference>
<organism evidence="2 3">
    <name type="scientific">Marihabitans asiaticum</name>
    <dbReference type="NCBI Taxonomy" id="415218"/>
    <lineage>
        <taxon>Bacteria</taxon>
        <taxon>Bacillati</taxon>
        <taxon>Actinomycetota</taxon>
        <taxon>Actinomycetes</taxon>
        <taxon>Micrococcales</taxon>
        <taxon>Intrasporangiaceae</taxon>
        <taxon>Marihabitans</taxon>
    </lineage>
</organism>
<proteinExistence type="predicted"/>
<sequence length="183" mass="19778">MSSAASHYAKGTVANVVRSLLVVAGMAAVIFLMVARTSSVSGDQADIEAAARQHATQSGHPFEYATDLPEGWTSDSQRYVRSKDDLMMWSATWKTPDGEYVALQQVADATDTWVNTQTNNGKRVGTVSTGDGREWLQREREGKVQRSLVNRGEGEGELTTIVTGTGTFDQLLELANHLEAATG</sequence>
<dbReference type="EMBL" id="VIUW01000001">
    <property type="protein sequence ID" value="TWD17259.1"/>
    <property type="molecule type" value="Genomic_DNA"/>
</dbReference>
<evidence type="ECO:0000313" key="3">
    <source>
        <dbReference type="Proteomes" id="UP000315628"/>
    </source>
</evidence>
<reference evidence="2 3" key="1">
    <citation type="submission" date="2019-06" db="EMBL/GenBank/DDBJ databases">
        <title>Sequencing the genomes of 1000 actinobacteria strains.</title>
        <authorList>
            <person name="Klenk H.-P."/>
        </authorList>
    </citation>
    <scope>NUCLEOTIDE SEQUENCE [LARGE SCALE GENOMIC DNA]</scope>
    <source>
        <strain evidence="2 3">DSM 18935</strain>
    </source>
</reference>
<evidence type="ECO:0000313" key="2">
    <source>
        <dbReference type="EMBL" id="TWD17259.1"/>
    </source>
</evidence>
<gene>
    <name evidence="2" type="ORF">FB557_0826</name>
</gene>
<keyword evidence="3" id="KW-1185">Reference proteome</keyword>
<feature type="transmembrane region" description="Helical" evidence="1">
    <location>
        <begin position="16"/>
        <end position="35"/>
    </location>
</feature>
<protein>
    <submittedName>
        <fullName evidence="2">Uncharacterized protein DUF4245</fullName>
    </submittedName>
</protein>
<comment type="caution">
    <text evidence="2">The sequence shown here is derived from an EMBL/GenBank/DDBJ whole genome shotgun (WGS) entry which is preliminary data.</text>
</comment>
<name>A0A560WHZ4_9MICO</name>
<keyword evidence="1" id="KW-1133">Transmembrane helix</keyword>
<dbReference type="Proteomes" id="UP000315628">
    <property type="component" value="Unassembled WGS sequence"/>
</dbReference>